<dbReference type="AlphaFoldDB" id="A0A423WSU7"/>
<evidence type="ECO:0000256" key="3">
    <source>
        <dbReference type="ARBA" id="ARBA00022705"/>
    </source>
</evidence>
<dbReference type="InterPro" id="IPR048866">
    <property type="entry name" value="ORC5_lid"/>
</dbReference>
<dbReference type="Pfam" id="PF13191">
    <property type="entry name" value="AAA_16"/>
    <property type="match status" value="1"/>
</dbReference>
<evidence type="ECO:0000256" key="2">
    <source>
        <dbReference type="ARBA" id="ARBA00006269"/>
    </source>
</evidence>
<feature type="region of interest" description="Disordered" evidence="7">
    <location>
        <begin position="296"/>
        <end position="343"/>
    </location>
</feature>
<dbReference type="Gene3D" id="3.40.50.300">
    <property type="entry name" value="P-loop containing nucleotide triphosphate hydrolases"/>
    <property type="match status" value="1"/>
</dbReference>
<dbReference type="SUPFAM" id="SSF52540">
    <property type="entry name" value="P-loop containing nucleoside triphosphate hydrolases"/>
    <property type="match status" value="1"/>
</dbReference>
<dbReference type="PANTHER" id="PTHR12705:SF0">
    <property type="entry name" value="ORIGIN RECOGNITION COMPLEX SUBUNIT 5"/>
    <property type="match status" value="1"/>
</dbReference>
<evidence type="ECO:0000256" key="7">
    <source>
        <dbReference type="SAM" id="MobiDB-lite"/>
    </source>
</evidence>
<proteinExistence type="inferred from homology"/>
<evidence type="ECO:0000259" key="10">
    <source>
        <dbReference type="Pfam" id="PF21639"/>
    </source>
</evidence>
<comment type="subcellular location">
    <subcellularLocation>
        <location evidence="1">Nucleus</location>
    </subcellularLocation>
</comment>
<dbReference type="InterPro" id="IPR020796">
    <property type="entry name" value="ORC5"/>
</dbReference>
<evidence type="ECO:0000256" key="5">
    <source>
        <dbReference type="ARBA" id="ARBA00022840"/>
    </source>
</evidence>
<accession>A0A423WSU7</accession>
<organism evidence="11 12">
    <name type="scientific">Cytospora schulzeri</name>
    <dbReference type="NCBI Taxonomy" id="448051"/>
    <lineage>
        <taxon>Eukaryota</taxon>
        <taxon>Fungi</taxon>
        <taxon>Dikarya</taxon>
        <taxon>Ascomycota</taxon>
        <taxon>Pezizomycotina</taxon>
        <taxon>Sordariomycetes</taxon>
        <taxon>Sordariomycetidae</taxon>
        <taxon>Diaporthales</taxon>
        <taxon>Cytosporaceae</taxon>
        <taxon>Cytospora</taxon>
    </lineage>
</organism>
<protein>
    <submittedName>
        <fullName evidence="11">Uncharacterized protein</fullName>
    </submittedName>
</protein>
<dbReference type="InterPro" id="IPR041664">
    <property type="entry name" value="AAA_16"/>
</dbReference>
<keyword evidence="4" id="KW-0547">Nucleotide-binding</keyword>
<dbReference type="PANTHER" id="PTHR12705">
    <property type="entry name" value="ORIGIN RECOGNITION COMPLEX SUBUNIT 5"/>
    <property type="match status" value="1"/>
</dbReference>
<keyword evidence="5" id="KW-0067">ATP-binding</keyword>
<evidence type="ECO:0000256" key="1">
    <source>
        <dbReference type="ARBA" id="ARBA00004123"/>
    </source>
</evidence>
<evidence type="ECO:0000259" key="8">
    <source>
        <dbReference type="Pfam" id="PF13191"/>
    </source>
</evidence>
<reference evidence="11 12" key="1">
    <citation type="submission" date="2015-09" db="EMBL/GenBank/DDBJ databases">
        <title>Host preference determinants of Valsa canker pathogens revealed by comparative genomics.</title>
        <authorList>
            <person name="Yin Z."/>
            <person name="Huang L."/>
        </authorList>
    </citation>
    <scope>NUCLEOTIDE SEQUENCE [LARGE SCALE GENOMIC DNA]</scope>
    <source>
        <strain evidence="11 12">03-1</strain>
    </source>
</reference>
<sequence>MAPASIAQLPDELILSILDQKFPCRQQQTRALATLVSPDAAPCRNCIVHGTESTGKSAVVAALLQGLSEAHHSNDDDFAFQYAIINSAECVTGRHLFETTVRKVAGALGKKDFSTRCENLAQLTFELSKMLKYPPQPERRHFVLVFDAIDHQREAPPTLLPALGRLSEIIPCLTTVFIMTNPPPNCLRTPFVAHVQFPNYNKADFVKILSAAPPKSLPNSTAAETADLWTRFCGAVHDALTKSAARTLPSFELACNALWRRFTAPIREGNLGPRDFSKLLIASRVHFQDESLLDPGIIRRHGPADSNSEGPSGDKKESSNNSSSSKTPVQKAPPPPAAAATTTMTTTTMTTTTSLAALLPSTARVLLIAAYLASHNATRHDLTLFSTYHHNRRRRRGGGMGTPGPRSKHRKIARKLLGAHAFVLERMMAIFTAVRQEWGIGAGGNGGGGGGGGGGSDAAMDADVGMALATLSSLRLLVRAGGASGGDPLDRGGKWRVNVGWEVIRGLGRSMNVEVEEWLIE</sequence>
<dbReference type="Pfam" id="PF21639">
    <property type="entry name" value="ORC5_lid"/>
    <property type="match status" value="1"/>
</dbReference>
<evidence type="ECO:0000313" key="11">
    <source>
        <dbReference type="EMBL" id="ROW06570.1"/>
    </source>
</evidence>
<dbReference type="OrthoDB" id="365981at2759"/>
<evidence type="ECO:0000313" key="12">
    <source>
        <dbReference type="Proteomes" id="UP000283895"/>
    </source>
</evidence>
<keyword evidence="12" id="KW-1185">Reference proteome</keyword>
<keyword evidence="3" id="KW-0235">DNA replication</keyword>
<dbReference type="GO" id="GO:0006270">
    <property type="term" value="P:DNA replication initiation"/>
    <property type="evidence" value="ECO:0007669"/>
    <property type="project" value="TreeGrafter"/>
</dbReference>
<feature type="domain" description="Origin recognition complex subunit 5 C-terminal" evidence="9">
    <location>
        <begin position="359"/>
        <end position="519"/>
    </location>
</feature>
<comment type="similarity">
    <text evidence="2">Belongs to the ORC5 family.</text>
</comment>
<dbReference type="Proteomes" id="UP000283895">
    <property type="component" value="Unassembled WGS sequence"/>
</dbReference>
<name>A0A423WSU7_9PEZI</name>
<evidence type="ECO:0000259" key="9">
    <source>
        <dbReference type="Pfam" id="PF14630"/>
    </source>
</evidence>
<dbReference type="GO" id="GO:0003688">
    <property type="term" value="F:DNA replication origin binding"/>
    <property type="evidence" value="ECO:0007669"/>
    <property type="project" value="TreeGrafter"/>
</dbReference>
<dbReference type="EMBL" id="LKEA01000010">
    <property type="protein sequence ID" value="ROW06570.1"/>
    <property type="molecule type" value="Genomic_DNA"/>
</dbReference>
<comment type="caution">
    <text evidence="11">The sequence shown here is derived from an EMBL/GenBank/DDBJ whole genome shotgun (WGS) entry which is preliminary data.</text>
</comment>
<dbReference type="InterPro" id="IPR027417">
    <property type="entry name" value="P-loop_NTPase"/>
</dbReference>
<keyword evidence="6" id="KW-0539">Nucleus</keyword>
<evidence type="ECO:0000256" key="6">
    <source>
        <dbReference type="ARBA" id="ARBA00023242"/>
    </source>
</evidence>
<feature type="domain" description="ORC5 lid" evidence="10">
    <location>
        <begin position="229"/>
        <end position="288"/>
    </location>
</feature>
<dbReference type="InterPro" id="IPR047088">
    <property type="entry name" value="ORC5_C"/>
</dbReference>
<gene>
    <name evidence="11" type="ORF">VMCG_04434</name>
</gene>
<feature type="domain" description="Orc1-like AAA ATPase" evidence="8">
    <location>
        <begin position="21"/>
        <end position="169"/>
    </location>
</feature>
<dbReference type="Pfam" id="PF14630">
    <property type="entry name" value="ORC5_C"/>
    <property type="match status" value="1"/>
</dbReference>
<dbReference type="GO" id="GO:0005664">
    <property type="term" value="C:nuclear origin of replication recognition complex"/>
    <property type="evidence" value="ECO:0007669"/>
    <property type="project" value="TreeGrafter"/>
</dbReference>
<dbReference type="STRING" id="356882.A0A423WSU7"/>
<evidence type="ECO:0000256" key="4">
    <source>
        <dbReference type="ARBA" id="ARBA00022741"/>
    </source>
</evidence>